<dbReference type="GO" id="GO:0005737">
    <property type="term" value="C:cytoplasm"/>
    <property type="evidence" value="ECO:0007669"/>
    <property type="project" value="TreeGrafter"/>
</dbReference>
<dbReference type="GO" id="GO:0008270">
    <property type="term" value="F:zinc ion binding"/>
    <property type="evidence" value="ECO:0007669"/>
    <property type="project" value="UniProtKB-KW"/>
</dbReference>
<keyword evidence="3" id="KW-0862">Zinc</keyword>
<evidence type="ECO:0000256" key="4">
    <source>
        <dbReference type="PROSITE-ProRule" id="PRU00175"/>
    </source>
</evidence>
<evidence type="ECO:0000256" key="5">
    <source>
        <dbReference type="SAM" id="MobiDB-lite"/>
    </source>
</evidence>
<dbReference type="AlphaFoldDB" id="A0AAP0IKK5"/>
<evidence type="ECO:0000256" key="2">
    <source>
        <dbReference type="ARBA" id="ARBA00022771"/>
    </source>
</evidence>
<accession>A0AAP0IKK5</accession>
<dbReference type="GO" id="GO:0061630">
    <property type="term" value="F:ubiquitin protein ligase activity"/>
    <property type="evidence" value="ECO:0007669"/>
    <property type="project" value="TreeGrafter"/>
</dbReference>
<dbReference type="InterPro" id="IPR013083">
    <property type="entry name" value="Znf_RING/FYVE/PHD"/>
</dbReference>
<keyword evidence="2 4" id="KW-0863">Zinc-finger</keyword>
<reference evidence="7 8" key="1">
    <citation type="submission" date="2024-01" db="EMBL/GenBank/DDBJ databases">
        <title>Genome assemblies of Stephania.</title>
        <authorList>
            <person name="Yang L."/>
        </authorList>
    </citation>
    <scope>NUCLEOTIDE SEQUENCE [LARGE SCALE GENOMIC DNA]</scope>
    <source>
        <strain evidence="7">QJT</strain>
        <tissue evidence="7">Leaf</tissue>
    </source>
</reference>
<feature type="region of interest" description="Disordered" evidence="5">
    <location>
        <begin position="1"/>
        <end position="24"/>
    </location>
</feature>
<sequence>MSTAHPSETLAKTSELGSQDEERRGEFKSYLESLITPRITTQRKEWDCRLLSIEWSNDNRSTLIKWSIYLMMNLSFFLNDPVLSHVFKVDSVSLTHTYSPTYYTSSEEEEEENEEFCFEFIPTHLCRYYVKQIGSDSNFLLGIKSCDDCCSERILMKVDPRSAGAFEKPVEDMFRQYDDIVVDVEDINRQIDSVVRNAVMIADIAREEGRKTMGMEVQVVFWTNFLYDQEEKALEMSRLDRAAADDEDECFGYLPASRSAIDNLEKIMMDEENFVCPICLKVLEIDTEVLQLPCSHKFHPSCITKWLGGNHICPYCRLVLPD</sequence>
<dbReference type="PANTHER" id="PTHR15710">
    <property type="entry name" value="E3 UBIQUITIN-PROTEIN LIGASE PRAJA"/>
    <property type="match status" value="1"/>
</dbReference>
<dbReference type="Gene3D" id="3.30.40.10">
    <property type="entry name" value="Zinc/RING finger domain, C3HC4 (zinc finger)"/>
    <property type="match status" value="1"/>
</dbReference>
<dbReference type="GO" id="GO:0016567">
    <property type="term" value="P:protein ubiquitination"/>
    <property type="evidence" value="ECO:0007669"/>
    <property type="project" value="TreeGrafter"/>
</dbReference>
<protein>
    <recommendedName>
        <fullName evidence="6">RING-type domain-containing protein</fullName>
    </recommendedName>
</protein>
<comment type="caution">
    <text evidence="7">The sequence shown here is derived from an EMBL/GenBank/DDBJ whole genome shotgun (WGS) entry which is preliminary data.</text>
</comment>
<dbReference type="EMBL" id="JBBNAE010000006">
    <property type="protein sequence ID" value="KAK9116835.1"/>
    <property type="molecule type" value="Genomic_DNA"/>
</dbReference>
<feature type="compositionally biased region" description="Polar residues" evidence="5">
    <location>
        <begin position="1"/>
        <end position="17"/>
    </location>
</feature>
<evidence type="ECO:0000259" key="6">
    <source>
        <dbReference type="PROSITE" id="PS50089"/>
    </source>
</evidence>
<dbReference type="PROSITE" id="PS50089">
    <property type="entry name" value="ZF_RING_2"/>
    <property type="match status" value="1"/>
</dbReference>
<dbReference type="Proteomes" id="UP001417504">
    <property type="component" value="Unassembled WGS sequence"/>
</dbReference>
<dbReference type="SUPFAM" id="SSF57850">
    <property type="entry name" value="RING/U-box"/>
    <property type="match status" value="1"/>
</dbReference>
<gene>
    <name evidence="7" type="ORF">Sjap_015782</name>
</gene>
<dbReference type="Pfam" id="PF13639">
    <property type="entry name" value="zf-RING_2"/>
    <property type="match status" value="1"/>
</dbReference>
<evidence type="ECO:0000256" key="1">
    <source>
        <dbReference type="ARBA" id="ARBA00022723"/>
    </source>
</evidence>
<feature type="domain" description="RING-type" evidence="6">
    <location>
        <begin position="276"/>
        <end position="317"/>
    </location>
</feature>
<dbReference type="InterPro" id="IPR001841">
    <property type="entry name" value="Znf_RING"/>
</dbReference>
<keyword evidence="1" id="KW-0479">Metal-binding</keyword>
<proteinExistence type="predicted"/>
<evidence type="ECO:0000313" key="7">
    <source>
        <dbReference type="EMBL" id="KAK9116835.1"/>
    </source>
</evidence>
<evidence type="ECO:0000256" key="3">
    <source>
        <dbReference type="ARBA" id="ARBA00022833"/>
    </source>
</evidence>
<name>A0AAP0IKK5_9MAGN</name>
<evidence type="ECO:0000313" key="8">
    <source>
        <dbReference type="Proteomes" id="UP001417504"/>
    </source>
</evidence>
<dbReference type="PANTHER" id="PTHR15710:SF243">
    <property type="entry name" value="E3 UBIQUITIN-PROTEIN LIGASE PRAJA-2 ISOFORM X1"/>
    <property type="match status" value="1"/>
</dbReference>
<dbReference type="SMART" id="SM00184">
    <property type="entry name" value="RING"/>
    <property type="match status" value="1"/>
</dbReference>
<keyword evidence="8" id="KW-1185">Reference proteome</keyword>
<organism evidence="7 8">
    <name type="scientific">Stephania japonica</name>
    <dbReference type="NCBI Taxonomy" id="461633"/>
    <lineage>
        <taxon>Eukaryota</taxon>
        <taxon>Viridiplantae</taxon>
        <taxon>Streptophyta</taxon>
        <taxon>Embryophyta</taxon>
        <taxon>Tracheophyta</taxon>
        <taxon>Spermatophyta</taxon>
        <taxon>Magnoliopsida</taxon>
        <taxon>Ranunculales</taxon>
        <taxon>Menispermaceae</taxon>
        <taxon>Menispermoideae</taxon>
        <taxon>Cissampelideae</taxon>
        <taxon>Stephania</taxon>
    </lineage>
</organism>